<dbReference type="InterPro" id="IPR002307">
    <property type="entry name" value="Tyr-tRNA-ligase"/>
</dbReference>
<dbReference type="PRINTS" id="PR01040">
    <property type="entry name" value="TRNASYNTHTYR"/>
</dbReference>
<comment type="catalytic activity">
    <reaction evidence="9 10">
        <text>tRNA(Tyr) + L-tyrosine + ATP = L-tyrosyl-tRNA(Tyr) + AMP + diphosphate + H(+)</text>
        <dbReference type="Rhea" id="RHEA:10220"/>
        <dbReference type="Rhea" id="RHEA-COMP:9706"/>
        <dbReference type="Rhea" id="RHEA-COMP:9707"/>
        <dbReference type="ChEBI" id="CHEBI:15378"/>
        <dbReference type="ChEBI" id="CHEBI:30616"/>
        <dbReference type="ChEBI" id="CHEBI:33019"/>
        <dbReference type="ChEBI" id="CHEBI:58315"/>
        <dbReference type="ChEBI" id="CHEBI:78442"/>
        <dbReference type="ChEBI" id="CHEBI:78536"/>
        <dbReference type="ChEBI" id="CHEBI:456215"/>
        <dbReference type="EC" id="6.1.1.1"/>
    </reaction>
</comment>
<keyword evidence="4 10" id="KW-0547">Nucleotide-binding</keyword>
<dbReference type="RefSeq" id="WP_148896077.1">
    <property type="nucleotide sequence ID" value="NZ_VNIB01000007.1"/>
</dbReference>
<feature type="short sequence motif" description="'HIGH' region" evidence="10">
    <location>
        <begin position="46"/>
        <end position="55"/>
    </location>
</feature>
<dbReference type="PROSITE" id="PS00178">
    <property type="entry name" value="AA_TRNA_LIGASE_I"/>
    <property type="match status" value="1"/>
</dbReference>
<dbReference type="PANTHER" id="PTHR11766:SF1">
    <property type="entry name" value="TYROSINE--TRNA LIGASE"/>
    <property type="match status" value="1"/>
</dbReference>
<accession>A0A5D3WK78</accession>
<dbReference type="Gene3D" id="3.40.50.620">
    <property type="entry name" value="HUPs"/>
    <property type="match status" value="1"/>
</dbReference>
<keyword evidence="14" id="KW-1185">Reference proteome</keyword>
<dbReference type="CDD" id="cd00165">
    <property type="entry name" value="S4"/>
    <property type="match status" value="1"/>
</dbReference>
<dbReference type="EC" id="6.1.1.1" evidence="10"/>
<dbReference type="InterPro" id="IPR054608">
    <property type="entry name" value="SYY-like_C"/>
</dbReference>
<evidence type="ECO:0000256" key="5">
    <source>
        <dbReference type="ARBA" id="ARBA00022840"/>
    </source>
</evidence>
<evidence type="ECO:0000256" key="8">
    <source>
        <dbReference type="ARBA" id="ARBA00023146"/>
    </source>
</evidence>
<organism evidence="13 14">
    <name type="scientific">Geothermobacter ehrlichii</name>
    <dbReference type="NCBI Taxonomy" id="213224"/>
    <lineage>
        <taxon>Bacteria</taxon>
        <taxon>Pseudomonadati</taxon>
        <taxon>Thermodesulfobacteriota</taxon>
        <taxon>Desulfuromonadia</taxon>
        <taxon>Desulfuromonadales</taxon>
        <taxon>Geothermobacteraceae</taxon>
        <taxon>Geothermobacter</taxon>
    </lineage>
</organism>
<dbReference type="Proteomes" id="UP000324159">
    <property type="component" value="Unassembled WGS sequence"/>
</dbReference>
<dbReference type="InterPro" id="IPR002942">
    <property type="entry name" value="S4_RNA-bd"/>
</dbReference>
<dbReference type="PROSITE" id="PS50889">
    <property type="entry name" value="S4"/>
    <property type="match status" value="1"/>
</dbReference>
<evidence type="ECO:0000256" key="11">
    <source>
        <dbReference type="PROSITE-ProRule" id="PRU00182"/>
    </source>
</evidence>
<keyword evidence="8 10" id="KW-0030">Aminoacyl-tRNA synthetase</keyword>
<dbReference type="InterPro" id="IPR001412">
    <property type="entry name" value="aa-tRNA-synth_I_CS"/>
</dbReference>
<dbReference type="GO" id="GO:0003723">
    <property type="term" value="F:RNA binding"/>
    <property type="evidence" value="ECO:0007669"/>
    <property type="project" value="UniProtKB-KW"/>
</dbReference>
<comment type="similarity">
    <text evidence="10">Belongs to the class-I aminoacyl-tRNA synthetase family. TyrS type 2 subfamily.</text>
</comment>
<dbReference type="NCBIfam" id="TIGR00234">
    <property type="entry name" value="tyrS"/>
    <property type="match status" value="1"/>
</dbReference>
<dbReference type="FunFam" id="3.10.290.10:FF:000022">
    <property type="entry name" value="Tyrosine--tRNA ligase"/>
    <property type="match status" value="1"/>
</dbReference>
<dbReference type="SUPFAM" id="SSF55174">
    <property type="entry name" value="Alpha-L RNA-binding motif"/>
    <property type="match status" value="1"/>
</dbReference>
<evidence type="ECO:0000313" key="14">
    <source>
        <dbReference type="Proteomes" id="UP000324159"/>
    </source>
</evidence>
<dbReference type="HAMAP" id="MF_02007">
    <property type="entry name" value="Tyr_tRNA_synth_type2"/>
    <property type="match status" value="1"/>
</dbReference>
<proteinExistence type="inferred from homology"/>
<keyword evidence="2 10" id="KW-0963">Cytoplasm</keyword>
<dbReference type="InterPro" id="IPR002305">
    <property type="entry name" value="aa-tRNA-synth_Ic"/>
</dbReference>
<dbReference type="Gene3D" id="3.10.290.10">
    <property type="entry name" value="RNA-binding S4 domain"/>
    <property type="match status" value="1"/>
</dbReference>
<dbReference type="EMBL" id="VNIB01000007">
    <property type="protein sequence ID" value="TYO98310.1"/>
    <property type="molecule type" value="Genomic_DNA"/>
</dbReference>
<dbReference type="Gene3D" id="1.10.240.10">
    <property type="entry name" value="Tyrosyl-Transfer RNA Synthetase"/>
    <property type="match status" value="1"/>
</dbReference>
<evidence type="ECO:0000256" key="3">
    <source>
        <dbReference type="ARBA" id="ARBA00022598"/>
    </source>
</evidence>
<dbReference type="InterPro" id="IPR036986">
    <property type="entry name" value="S4_RNA-bd_sf"/>
</dbReference>
<evidence type="ECO:0000313" key="13">
    <source>
        <dbReference type="EMBL" id="TYO98310.1"/>
    </source>
</evidence>
<comment type="caution">
    <text evidence="13">The sequence shown here is derived from an EMBL/GenBank/DDBJ whole genome shotgun (WGS) entry which is preliminary data.</text>
</comment>
<name>A0A5D3WK78_9BACT</name>
<feature type="domain" description="RNA-binding S4" evidence="12">
    <location>
        <begin position="343"/>
        <end position="404"/>
    </location>
</feature>
<comment type="subcellular location">
    <subcellularLocation>
        <location evidence="10">Cytoplasm</location>
    </subcellularLocation>
</comment>
<evidence type="ECO:0000256" key="9">
    <source>
        <dbReference type="ARBA" id="ARBA00048248"/>
    </source>
</evidence>
<reference evidence="13 14" key="1">
    <citation type="submission" date="2019-07" db="EMBL/GenBank/DDBJ databases">
        <title>Genomic Encyclopedia of Type Strains, Phase IV (KMG-IV): sequencing the most valuable type-strain genomes for metagenomic binning, comparative biology and taxonomic classification.</title>
        <authorList>
            <person name="Goeker M."/>
        </authorList>
    </citation>
    <scope>NUCLEOTIDE SEQUENCE [LARGE SCALE GENOMIC DNA]</scope>
    <source>
        <strain evidence="13 14">SS015</strain>
    </source>
</reference>
<dbReference type="OrthoDB" id="9804243at2"/>
<dbReference type="Pfam" id="PF22421">
    <property type="entry name" value="SYY_C-terminal"/>
    <property type="match status" value="1"/>
</dbReference>
<gene>
    <name evidence="10" type="primary">tyrS</name>
    <name evidence="13" type="ORF">EDC39_107111</name>
</gene>
<dbReference type="GO" id="GO:0004831">
    <property type="term" value="F:tyrosine-tRNA ligase activity"/>
    <property type="evidence" value="ECO:0007669"/>
    <property type="project" value="UniProtKB-UniRule"/>
</dbReference>
<dbReference type="InterPro" id="IPR024088">
    <property type="entry name" value="Tyr-tRNA-ligase_bac-type"/>
</dbReference>
<evidence type="ECO:0000256" key="4">
    <source>
        <dbReference type="ARBA" id="ARBA00022741"/>
    </source>
</evidence>
<dbReference type="GO" id="GO:0005524">
    <property type="term" value="F:ATP binding"/>
    <property type="evidence" value="ECO:0007669"/>
    <property type="project" value="UniProtKB-UniRule"/>
</dbReference>
<dbReference type="SUPFAM" id="SSF52374">
    <property type="entry name" value="Nucleotidylyl transferase"/>
    <property type="match status" value="1"/>
</dbReference>
<sequence>MKSVSEQMAVIRRGAVEILVESELEEKLARSIESGKPLRIKAGFDPTAPDLHVGHTVLIQKLKQFQDLGHQVIFLIGDFTGMIGDPTGKNETRKPLTREQVLENAETYREQVFKILDPARTEIAFNSTWMGKMTSSEMITLASRYTVARMLERDDFHKRFTSQQPIAIHEFLYPLVQGYDSVALQADVELGGTDQKFNLLVGRELQKQVGQRPQTVLTMPLLEGLDGVNKMSKSLGNYIGITEPPKEIYGKTMSISDELMVRYYELLSDVDLATLERVRRGVAGEDGGMHPMEAKKVLAHELVARFHGRAAADRAAEEFVQQFRQKEIPDDIPEVAAAAGDRVWICKLLVDAGLVASNGEARRMVRQGGVRIDGEKVSDADLEIELSAPLVLQVGKRRFARVIPA</sequence>
<evidence type="ECO:0000256" key="6">
    <source>
        <dbReference type="ARBA" id="ARBA00022884"/>
    </source>
</evidence>
<dbReference type="FunFam" id="1.10.240.10:FF:000006">
    <property type="entry name" value="Tyrosine--tRNA ligase"/>
    <property type="match status" value="1"/>
</dbReference>
<evidence type="ECO:0000259" key="12">
    <source>
        <dbReference type="SMART" id="SM00363"/>
    </source>
</evidence>
<keyword evidence="5 10" id="KW-0067">ATP-binding</keyword>
<dbReference type="Pfam" id="PF00579">
    <property type="entry name" value="tRNA-synt_1b"/>
    <property type="match status" value="1"/>
</dbReference>
<evidence type="ECO:0000256" key="7">
    <source>
        <dbReference type="ARBA" id="ARBA00022917"/>
    </source>
</evidence>
<dbReference type="FunFam" id="3.40.50.620:FF:000061">
    <property type="entry name" value="Tyrosine--tRNA ligase"/>
    <property type="match status" value="1"/>
</dbReference>
<keyword evidence="6 11" id="KW-0694">RNA-binding</keyword>
<protein>
    <recommendedName>
        <fullName evidence="10">Tyrosine--tRNA ligase</fullName>
        <ecNumber evidence="10">6.1.1.1</ecNumber>
    </recommendedName>
    <alternativeName>
        <fullName evidence="10">Tyrosyl-tRNA synthetase</fullName>
        <shortName evidence="10">TyrRS</shortName>
    </alternativeName>
</protein>
<evidence type="ECO:0000256" key="1">
    <source>
        <dbReference type="ARBA" id="ARBA00011738"/>
    </source>
</evidence>
<comment type="function">
    <text evidence="10">Catalyzes the attachment of tyrosine to tRNA(Tyr) in a two-step reaction: tyrosine is first activated by ATP to form Tyr-AMP and then transferred to the acceptor end of tRNA(Tyr).</text>
</comment>
<dbReference type="PANTHER" id="PTHR11766">
    <property type="entry name" value="TYROSYL-TRNA SYNTHETASE"/>
    <property type="match status" value="1"/>
</dbReference>
<dbReference type="InterPro" id="IPR024108">
    <property type="entry name" value="Tyr-tRNA-ligase_bac_2"/>
</dbReference>
<dbReference type="CDD" id="cd00805">
    <property type="entry name" value="TyrRS_core"/>
    <property type="match status" value="1"/>
</dbReference>
<dbReference type="GO" id="GO:0006437">
    <property type="term" value="P:tyrosyl-tRNA aminoacylation"/>
    <property type="evidence" value="ECO:0007669"/>
    <property type="project" value="UniProtKB-UniRule"/>
</dbReference>
<dbReference type="InterPro" id="IPR014729">
    <property type="entry name" value="Rossmann-like_a/b/a_fold"/>
</dbReference>
<dbReference type="GO" id="GO:0005829">
    <property type="term" value="C:cytosol"/>
    <property type="evidence" value="ECO:0007669"/>
    <property type="project" value="TreeGrafter"/>
</dbReference>
<feature type="binding site" evidence="10">
    <location>
        <position position="233"/>
    </location>
    <ligand>
        <name>ATP</name>
        <dbReference type="ChEBI" id="CHEBI:30616"/>
    </ligand>
</feature>
<dbReference type="AlphaFoldDB" id="A0A5D3WK78"/>
<dbReference type="SMART" id="SM00363">
    <property type="entry name" value="S4"/>
    <property type="match status" value="1"/>
</dbReference>
<keyword evidence="3 10" id="KW-0436">Ligase</keyword>
<evidence type="ECO:0000256" key="2">
    <source>
        <dbReference type="ARBA" id="ARBA00022490"/>
    </source>
</evidence>
<keyword evidence="7 10" id="KW-0648">Protein biosynthesis</keyword>
<feature type="short sequence motif" description="'KMSKS' region" evidence="10">
    <location>
        <begin position="230"/>
        <end position="234"/>
    </location>
</feature>
<evidence type="ECO:0000256" key="10">
    <source>
        <dbReference type="HAMAP-Rule" id="MF_02007"/>
    </source>
</evidence>
<comment type="subunit">
    <text evidence="1 10">Homodimer.</text>
</comment>